<organism evidence="1 2">
    <name type="scientific">Sphingomonas jejuensis</name>
    <dbReference type="NCBI Taxonomy" id="904715"/>
    <lineage>
        <taxon>Bacteria</taxon>
        <taxon>Pseudomonadati</taxon>
        <taxon>Pseudomonadota</taxon>
        <taxon>Alphaproteobacteria</taxon>
        <taxon>Sphingomonadales</taxon>
        <taxon>Sphingomonadaceae</taxon>
        <taxon>Sphingomonas</taxon>
    </lineage>
</organism>
<protein>
    <submittedName>
        <fullName evidence="1">Uncharacterized protein</fullName>
    </submittedName>
</protein>
<keyword evidence="2" id="KW-1185">Reference proteome</keyword>
<comment type="caution">
    <text evidence="1">The sequence shown here is derived from an EMBL/GenBank/DDBJ whole genome shotgun (WGS) entry which is preliminary data.</text>
</comment>
<dbReference type="RefSeq" id="WP_167955695.1">
    <property type="nucleotide sequence ID" value="NZ_JAATJE010000002.1"/>
</dbReference>
<proteinExistence type="predicted"/>
<evidence type="ECO:0000313" key="1">
    <source>
        <dbReference type="EMBL" id="NJC35112.1"/>
    </source>
</evidence>
<reference evidence="1 2" key="1">
    <citation type="submission" date="2020-03" db="EMBL/GenBank/DDBJ databases">
        <title>Genomic Encyclopedia of Type Strains, Phase IV (KMG-IV): sequencing the most valuable type-strain genomes for metagenomic binning, comparative biology and taxonomic classification.</title>
        <authorList>
            <person name="Goeker M."/>
        </authorList>
    </citation>
    <scope>NUCLEOTIDE SEQUENCE [LARGE SCALE GENOMIC DNA]</scope>
    <source>
        <strain evidence="1 2">DSM 27651</strain>
    </source>
</reference>
<sequence>MDMDRKGLPRCPADLPTTTAMLLALAAAKQASSATSMAQARLGATAAPRPAATPSRVALFSASARGGVRGSFAPEAAGLINDEGA</sequence>
<gene>
    <name evidence="1" type="ORF">GGR88_002626</name>
</gene>
<dbReference type="Proteomes" id="UP000734218">
    <property type="component" value="Unassembled WGS sequence"/>
</dbReference>
<name>A0ABX0XNY9_9SPHN</name>
<dbReference type="EMBL" id="JAATJE010000002">
    <property type="protein sequence ID" value="NJC35112.1"/>
    <property type="molecule type" value="Genomic_DNA"/>
</dbReference>
<accession>A0ABX0XNY9</accession>
<evidence type="ECO:0000313" key="2">
    <source>
        <dbReference type="Proteomes" id="UP000734218"/>
    </source>
</evidence>